<evidence type="ECO:0000313" key="2">
    <source>
        <dbReference type="Proteomes" id="UP000248330"/>
    </source>
</evidence>
<gene>
    <name evidence="1" type="ORF">C8D93_101341</name>
</gene>
<dbReference type="RefSeq" id="WP_110263422.1">
    <property type="nucleotide sequence ID" value="NZ_CAKZQT010000007.1"/>
</dbReference>
<dbReference type="AlphaFoldDB" id="A0A318EP61"/>
<evidence type="ECO:0000313" key="1">
    <source>
        <dbReference type="EMBL" id="PXV71296.1"/>
    </source>
</evidence>
<comment type="caution">
    <text evidence="1">The sequence shown here is derived from an EMBL/GenBank/DDBJ whole genome shotgun (WGS) entry which is preliminary data.</text>
</comment>
<dbReference type="Proteomes" id="UP000248330">
    <property type="component" value="Unassembled WGS sequence"/>
</dbReference>
<dbReference type="OrthoDB" id="7063518at2"/>
<dbReference type="EMBL" id="QICN01000001">
    <property type="protein sequence ID" value="PXV71296.1"/>
    <property type="molecule type" value="Genomic_DNA"/>
</dbReference>
<proteinExistence type="predicted"/>
<keyword evidence="2" id="KW-1185">Reference proteome</keyword>
<organism evidence="1 2">
    <name type="scientific">Sinimarinibacterium flocculans</name>
    <dbReference type="NCBI Taxonomy" id="985250"/>
    <lineage>
        <taxon>Bacteria</taxon>
        <taxon>Pseudomonadati</taxon>
        <taxon>Pseudomonadota</taxon>
        <taxon>Gammaproteobacteria</taxon>
        <taxon>Nevskiales</taxon>
        <taxon>Nevskiaceae</taxon>
        <taxon>Sinimarinibacterium</taxon>
    </lineage>
</organism>
<accession>A0A318EP61</accession>
<sequence length="98" mass="10173">MSIAGKWNVTIKAPTGPQKTVLELAESSGTITGSQTGNGTSTPISDASFDGSKLVWTNHVTKPLKMKVVFTATVSGDTMEGKCKAGLMGSYSFTATRA</sequence>
<protein>
    <submittedName>
        <fullName evidence="1">Uncharacterized protein</fullName>
    </submittedName>
</protein>
<reference evidence="1 2" key="1">
    <citation type="submission" date="2018-04" db="EMBL/GenBank/DDBJ databases">
        <title>Genomic Encyclopedia of Type Strains, Phase IV (KMG-IV): sequencing the most valuable type-strain genomes for metagenomic binning, comparative biology and taxonomic classification.</title>
        <authorList>
            <person name="Goeker M."/>
        </authorList>
    </citation>
    <scope>NUCLEOTIDE SEQUENCE [LARGE SCALE GENOMIC DNA]</scope>
    <source>
        <strain evidence="1 2">DSM 104150</strain>
    </source>
</reference>
<name>A0A318EP61_9GAMM</name>